<dbReference type="HOGENOM" id="CLU_704054_0_0_1"/>
<dbReference type="PANTHER" id="PTHR37014:SF8">
    <property type="entry name" value="RICH PROTEIN, PUTATIVE (AFU_ORTHOLOGUE AFUA_7G04870)-RELATED"/>
    <property type="match status" value="1"/>
</dbReference>
<dbReference type="Gene3D" id="2.30.60.10">
    <property type="entry name" value="Cyanovirin-N"/>
    <property type="match status" value="1"/>
</dbReference>
<dbReference type="Proteomes" id="UP000027920">
    <property type="component" value="Unassembled WGS sequence"/>
</dbReference>
<comment type="caution">
    <text evidence="3">The sequence shown here is derived from an EMBL/GenBank/DDBJ whole genome shotgun (WGS) entry which is preliminary data.</text>
</comment>
<feature type="compositionally biased region" description="Low complexity" evidence="1">
    <location>
        <begin position="114"/>
        <end position="126"/>
    </location>
</feature>
<dbReference type="InterPro" id="IPR011058">
    <property type="entry name" value="Cyanovirin-N"/>
</dbReference>
<feature type="region of interest" description="Disordered" evidence="1">
    <location>
        <begin position="248"/>
        <end position="307"/>
    </location>
</feature>
<evidence type="ECO:0000313" key="4">
    <source>
        <dbReference type="Proteomes" id="UP000027920"/>
    </source>
</evidence>
<reference evidence="3 4" key="1">
    <citation type="submission" date="2013-03" db="EMBL/GenBank/DDBJ databases">
        <title>The Genome Sequence of Exophiala aquamarina CBS 119918.</title>
        <authorList>
            <consortium name="The Broad Institute Genomics Platform"/>
            <person name="Cuomo C."/>
            <person name="de Hoog S."/>
            <person name="Gorbushina A."/>
            <person name="Walker B."/>
            <person name="Young S.K."/>
            <person name="Zeng Q."/>
            <person name="Gargeya S."/>
            <person name="Fitzgerald M."/>
            <person name="Haas B."/>
            <person name="Abouelleil A."/>
            <person name="Allen A.W."/>
            <person name="Alvarado L."/>
            <person name="Arachchi H.M."/>
            <person name="Berlin A.M."/>
            <person name="Chapman S.B."/>
            <person name="Gainer-Dewar J."/>
            <person name="Goldberg J."/>
            <person name="Griggs A."/>
            <person name="Gujja S."/>
            <person name="Hansen M."/>
            <person name="Howarth C."/>
            <person name="Imamovic A."/>
            <person name="Ireland A."/>
            <person name="Larimer J."/>
            <person name="McCowan C."/>
            <person name="Murphy C."/>
            <person name="Pearson M."/>
            <person name="Poon T.W."/>
            <person name="Priest M."/>
            <person name="Roberts A."/>
            <person name="Saif S."/>
            <person name="Shea T."/>
            <person name="Sisk P."/>
            <person name="Sykes S."/>
            <person name="Wortman J."/>
            <person name="Nusbaum C."/>
            <person name="Birren B."/>
        </authorList>
    </citation>
    <scope>NUCLEOTIDE SEQUENCE [LARGE SCALE GENOMIC DNA]</scope>
    <source>
        <strain evidence="3 4">CBS 119918</strain>
    </source>
</reference>
<feature type="compositionally biased region" description="Low complexity" evidence="1">
    <location>
        <begin position="34"/>
        <end position="45"/>
    </location>
</feature>
<dbReference type="VEuPathDB" id="FungiDB:A1O9_10334"/>
<dbReference type="Pfam" id="PF08881">
    <property type="entry name" value="CVNH"/>
    <property type="match status" value="1"/>
</dbReference>
<dbReference type="PANTHER" id="PTHR37014">
    <property type="entry name" value="EXPRESSION LETHALITY PROTEIN HEL10, PUTATIVE (AFU_ORTHOLOGUE AFUA_1G06580)-RELATED"/>
    <property type="match status" value="1"/>
</dbReference>
<keyword evidence="4" id="KW-1185">Reference proteome</keyword>
<gene>
    <name evidence="3" type="ORF">A1O9_10334</name>
</gene>
<evidence type="ECO:0000313" key="3">
    <source>
        <dbReference type="EMBL" id="KEF53359.1"/>
    </source>
</evidence>
<dbReference type="GeneID" id="25285238"/>
<dbReference type="InterPro" id="IPR036673">
    <property type="entry name" value="Cyanovirin-N_sf"/>
</dbReference>
<organism evidence="3 4">
    <name type="scientific">Exophiala aquamarina CBS 119918</name>
    <dbReference type="NCBI Taxonomy" id="1182545"/>
    <lineage>
        <taxon>Eukaryota</taxon>
        <taxon>Fungi</taxon>
        <taxon>Dikarya</taxon>
        <taxon>Ascomycota</taxon>
        <taxon>Pezizomycotina</taxon>
        <taxon>Eurotiomycetes</taxon>
        <taxon>Chaetothyriomycetidae</taxon>
        <taxon>Chaetothyriales</taxon>
        <taxon>Herpotrichiellaceae</taxon>
        <taxon>Exophiala</taxon>
    </lineage>
</organism>
<feature type="compositionally biased region" description="Low complexity" evidence="1">
    <location>
        <begin position="16"/>
        <end position="26"/>
    </location>
</feature>
<accession>A0A072NZS8</accession>
<dbReference type="RefSeq" id="XP_013255949.1">
    <property type="nucleotide sequence ID" value="XM_013400495.1"/>
</dbReference>
<dbReference type="STRING" id="1182545.A0A072NZS8"/>
<feature type="compositionally biased region" description="Low complexity" evidence="1">
    <location>
        <begin position="59"/>
        <end position="92"/>
    </location>
</feature>
<evidence type="ECO:0000256" key="1">
    <source>
        <dbReference type="SAM" id="MobiDB-lite"/>
    </source>
</evidence>
<feature type="region of interest" description="Disordered" evidence="1">
    <location>
        <begin position="1"/>
        <end position="195"/>
    </location>
</feature>
<feature type="domain" description="Cyanovirin-N" evidence="2">
    <location>
        <begin position="314"/>
        <end position="414"/>
    </location>
</feature>
<protein>
    <recommendedName>
        <fullName evidence="2">Cyanovirin-N domain-containing protein</fullName>
    </recommendedName>
</protein>
<proteinExistence type="predicted"/>
<feature type="compositionally biased region" description="Low complexity" evidence="1">
    <location>
        <begin position="281"/>
        <end position="293"/>
    </location>
</feature>
<feature type="compositionally biased region" description="Polar residues" evidence="1">
    <location>
        <begin position="139"/>
        <end position="157"/>
    </location>
</feature>
<feature type="compositionally biased region" description="Basic residues" evidence="1">
    <location>
        <begin position="249"/>
        <end position="260"/>
    </location>
</feature>
<feature type="compositionally biased region" description="Polar residues" evidence="1">
    <location>
        <begin position="164"/>
        <end position="176"/>
    </location>
</feature>
<feature type="compositionally biased region" description="Polar residues" evidence="1">
    <location>
        <begin position="100"/>
        <end position="113"/>
    </location>
</feature>
<dbReference type="OrthoDB" id="2441380at2759"/>
<dbReference type="SUPFAM" id="SSF51322">
    <property type="entry name" value="Cyanovirin-N"/>
    <property type="match status" value="1"/>
</dbReference>
<sequence length="416" mass="43687">MSAQDYWGGGQGGPNQGPNQNQNQNPYGYTTGDQGSQHQQQWGQSPQPPPSHGYGDQGSGYNNQGYDQYNQQSQYGQQQQYGHQQGSHGSQYPAADYGGNNYNNQFSPPQDSTYGQQGRYDSQSQGQGQGYGYGYGTNDPAQQQRGYSPNPAAQQHGSGYDGNYNATSGNQYSDPNHQAYPGQPGMGTTMAMTPDGSMVHDPNSQDRGLMGALAGGAIGAYGGHKVNHGFLGAVGGAITGSLAEDALKKTKKDKKSKKTKAGAGAGGYAHGSKPAKHGSRRGSSSSSSSSSSSDSDHKKKHKHKVGATSTLAGNFSASCTSITLDRDFDLIASCPNVQGQYKLSSLSLNGCLSNQHGGFVWARGGNFAASARNVRLVEGGKVLEAELGTGGGGWKWARVRLDEKVSNEDGELVFLG</sequence>
<name>A0A072NZS8_9EURO</name>
<dbReference type="EMBL" id="AMGV01000013">
    <property type="protein sequence ID" value="KEF53359.1"/>
    <property type="molecule type" value="Genomic_DNA"/>
</dbReference>
<dbReference type="AlphaFoldDB" id="A0A072NZS8"/>
<dbReference type="SMART" id="SM01111">
    <property type="entry name" value="CVNH"/>
    <property type="match status" value="1"/>
</dbReference>
<evidence type="ECO:0000259" key="2">
    <source>
        <dbReference type="SMART" id="SM01111"/>
    </source>
</evidence>